<dbReference type="InterPro" id="IPR051452">
    <property type="entry name" value="Diverse_Oxidoreductases"/>
</dbReference>
<keyword evidence="4" id="KW-0411">Iron-sulfur</keyword>
<keyword evidence="2" id="KW-0479">Metal-binding</keyword>
<keyword evidence="1" id="KW-0001">2Fe-2S</keyword>
<dbReference type="SUPFAM" id="SSF54292">
    <property type="entry name" value="2Fe-2S ferredoxin-like"/>
    <property type="match status" value="1"/>
</dbReference>
<evidence type="ECO:0000313" key="7">
    <source>
        <dbReference type="EMBL" id="GAA1216739.1"/>
    </source>
</evidence>
<organism evidence="7 8">
    <name type="scientific">Prauserella alba</name>
    <dbReference type="NCBI Taxonomy" id="176898"/>
    <lineage>
        <taxon>Bacteria</taxon>
        <taxon>Bacillati</taxon>
        <taxon>Actinomycetota</taxon>
        <taxon>Actinomycetes</taxon>
        <taxon>Pseudonocardiales</taxon>
        <taxon>Pseudonocardiaceae</taxon>
        <taxon>Prauserella</taxon>
    </lineage>
</organism>
<dbReference type="Pfam" id="PF00111">
    <property type="entry name" value="Fer2"/>
    <property type="match status" value="1"/>
</dbReference>
<feature type="domain" description="[2Fe-2S]-binding" evidence="6">
    <location>
        <begin position="80"/>
        <end position="156"/>
    </location>
</feature>
<dbReference type="InterPro" id="IPR036010">
    <property type="entry name" value="2Fe-2S_ferredoxin-like_sf"/>
</dbReference>
<keyword evidence="3" id="KW-0408">Iron</keyword>
<proteinExistence type="predicted"/>
<evidence type="ECO:0000256" key="2">
    <source>
        <dbReference type="ARBA" id="ARBA00022723"/>
    </source>
</evidence>
<gene>
    <name evidence="7" type="ORF">GCM10009675_43790</name>
</gene>
<dbReference type="Gene3D" id="1.10.150.120">
    <property type="entry name" value="[2Fe-2S]-binding domain"/>
    <property type="match status" value="1"/>
</dbReference>
<dbReference type="InterPro" id="IPR001041">
    <property type="entry name" value="2Fe-2S_ferredoxin-type"/>
</dbReference>
<dbReference type="PANTHER" id="PTHR44379:SF2">
    <property type="entry name" value="BLR6218 PROTEIN"/>
    <property type="match status" value="1"/>
</dbReference>
<dbReference type="EMBL" id="BAAALM010000016">
    <property type="protein sequence ID" value="GAA1216739.1"/>
    <property type="molecule type" value="Genomic_DNA"/>
</dbReference>
<accession>A0ABP4G8G9</accession>
<keyword evidence="8" id="KW-1185">Reference proteome</keyword>
<dbReference type="PANTHER" id="PTHR44379">
    <property type="entry name" value="OXIDOREDUCTASE WITH IRON-SULFUR SUBUNIT"/>
    <property type="match status" value="1"/>
</dbReference>
<comment type="caution">
    <text evidence="7">The sequence shown here is derived from an EMBL/GenBank/DDBJ whole genome shotgun (WGS) entry which is preliminary data.</text>
</comment>
<dbReference type="Proteomes" id="UP001500467">
    <property type="component" value="Unassembled WGS sequence"/>
</dbReference>
<dbReference type="Pfam" id="PF01799">
    <property type="entry name" value="Fer2_2"/>
    <property type="match status" value="1"/>
</dbReference>
<evidence type="ECO:0000259" key="5">
    <source>
        <dbReference type="Pfam" id="PF00111"/>
    </source>
</evidence>
<evidence type="ECO:0000256" key="3">
    <source>
        <dbReference type="ARBA" id="ARBA00023004"/>
    </source>
</evidence>
<dbReference type="InterPro" id="IPR002888">
    <property type="entry name" value="2Fe-2S-bd"/>
</dbReference>
<name>A0ABP4G8G9_9PSEU</name>
<evidence type="ECO:0000259" key="6">
    <source>
        <dbReference type="Pfam" id="PF01799"/>
    </source>
</evidence>
<dbReference type="InterPro" id="IPR036884">
    <property type="entry name" value="2Fe-2S-bd_dom_sf"/>
</dbReference>
<evidence type="ECO:0000256" key="1">
    <source>
        <dbReference type="ARBA" id="ARBA00022714"/>
    </source>
</evidence>
<feature type="domain" description="2Fe-2S ferredoxin-type" evidence="5">
    <location>
        <begin position="12"/>
        <end position="59"/>
    </location>
</feature>
<dbReference type="InterPro" id="IPR012675">
    <property type="entry name" value="Beta-grasp_dom_sf"/>
</dbReference>
<dbReference type="CDD" id="cd00207">
    <property type="entry name" value="fer2"/>
    <property type="match status" value="1"/>
</dbReference>
<dbReference type="Gene3D" id="3.10.20.30">
    <property type="match status" value="1"/>
</dbReference>
<dbReference type="SUPFAM" id="SSF47741">
    <property type="entry name" value="CO dehydrogenase ISP C-domain like"/>
    <property type="match status" value="1"/>
</dbReference>
<protein>
    <submittedName>
        <fullName evidence="7">(2Fe-2S)-binding protein</fullName>
    </submittedName>
</protein>
<reference evidence="8" key="1">
    <citation type="journal article" date="2019" name="Int. J. Syst. Evol. Microbiol.">
        <title>The Global Catalogue of Microorganisms (GCM) 10K type strain sequencing project: providing services to taxonomists for standard genome sequencing and annotation.</title>
        <authorList>
            <consortium name="The Broad Institute Genomics Platform"/>
            <consortium name="The Broad Institute Genome Sequencing Center for Infectious Disease"/>
            <person name="Wu L."/>
            <person name="Ma J."/>
        </authorList>
    </citation>
    <scope>NUCLEOTIDE SEQUENCE [LARGE SCALE GENOMIC DNA]</scope>
    <source>
        <strain evidence="8">JCM 13022</strain>
    </source>
</reference>
<sequence>MKETYLPEHTFRVNGEQMTVDVAPDVRLLWVLRDILGITGPKYGCGINVCKACTSHLNGQAFNPCSVPVGDVGPEDEITTIEGLPATVGRELHPMQEAWLDHDVAQCGYCQPGQIMAAVALVRRVRSEGRAVTDADLDTLRNICRCGTYPRIRKAVAEAEAHM</sequence>
<evidence type="ECO:0000256" key="4">
    <source>
        <dbReference type="ARBA" id="ARBA00023014"/>
    </source>
</evidence>
<evidence type="ECO:0000313" key="8">
    <source>
        <dbReference type="Proteomes" id="UP001500467"/>
    </source>
</evidence>